<dbReference type="OrthoDB" id="341259at2759"/>
<evidence type="ECO:0000313" key="2">
    <source>
        <dbReference type="EMBL" id="PYH47071.1"/>
    </source>
</evidence>
<dbReference type="Gene3D" id="1.25.40.20">
    <property type="entry name" value="Ankyrin repeat-containing domain"/>
    <property type="match status" value="1"/>
</dbReference>
<dbReference type="EMBL" id="KZ821225">
    <property type="protein sequence ID" value="PYH47071.1"/>
    <property type="molecule type" value="Genomic_DNA"/>
</dbReference>
<reference evidence="2 3" key="1">
    <citation type="submission" date="2016-12" db="EMBL/GenBank/DDBJ databases">
        <title>The genomes of Aspergillus section Nigri reveals drivers in fungal speciation.</title>
        <authorList>
            <consortium name="DOE Joint Genome Institute"/>
            <person name="Vesth T.C."/>
            <person name="Nybo J."/>
            <person name="Theobald S."/>
            <person name="Brandl J."/>
            <person name="Frisvad J.C."/>
            <person name="Nielsen K.F."/>
            <person name="Lyhne E.K."/>
            <person name="Kogle M.E."/>
            <person name="Kuo A."/>
            <person name="Riley R."/>
            <person name="Clum A."/>
            <person name="Nolan M."/>
            <person name="Lipzen A."/>
            <person name="Salamov A."/>
            <person name="Henrissat B."/>
            <person name="Wiebenga A."/>
            <person name="De Vries R.P."/>
            <person name="Grigoriev I.V."/>
            <person name="Mortensen U.H."/>
            <person name="Andersen M.R."/>
            <person name="Baker S.E."/>
        </authorList>
    </citation>
    <scope>NUCLEOTIDE SEQUENCE [LARGE SCALE GENOMIC DNA]</scope>
    <source>
        <strain evidence="2 3">JOP 1030-1</strain>
    </source>
</reference>
<dbReference type="SUPFAM" id="SSF48403">
    <property type="entry name" value="Ankyrin repeat"/>
    <property type="match status" value="1"/>
</dbReference>
<dbReference type="Proteomes" id="UP000248349">
    <property type="component" value="Unassembled WGS sequence"/>
</dbReference>
<protein>
    <submittedName>
        <fullName evidence="2">Uncharacterized protein</fullName>
    </submittedName>
</protein>
<organism evidence="2 3">
    <name type="scientific">Aspergillus saccharolyticus JOP 1030-1</name>
    <dbReference type="NCBI Taxonomy" id="1450539"/>
    <lineage>
        <taxon>Eukaryota</taxon>
        <taxon>Fungi</taxon>
        <taxon>Dikarya</taxon>
        <taxon>Ascomycota</taxon>
        <taxon>Pezizomycotina</taxon>
        <taxon>Eurotiomycetes</taxon>
        <taxon>Eurotiomycetidae</taxon>
        <taxon>Eurotiales</taxon>
        <taxon>Aspergillaceae</taxon>
        <taxon>Aspergillus</taxon>
        <taxon>Aspergillus subgen. Circumdati</taxon>
    </lineage>
</organism>
<dbReference type="InterPro" id="IPR002110">
    <property type="entry name" value="Ankyrin_rpt"/>
</dbReference>
<dbReference type="GeneID" id="37078484"/>
<evidence type="ECO:0000313" key="3">
    <source>
        <dbReference type="Proteomes" id="UP000248349"/>
    </source>
</evidence>
<keyword evidence="1" id="KW-0040">ANK repeat</keyword>
<sequence>MPPRSAEPKYTAPGGLLPPIILTHEQSRFPLGISEGHNFPGCLVDAILPLCGSRSSALVNIPVVKYLISRKAQLNVVGSLRGGPLHYASWASTLERVKVLVAPSADINLVDGSRQLSAELRGAGSQHSWEHAGLYSQLNLSRVPVEFVTALLEKGARIEQPDVQGHTAMHMAADKVSAKLSVNCSRIRIAFDFGANG</sequence>
<dbReference type="InterPro" id="IPR036770">
    <property type="entry name" value="Ankyrin_rpt-contain_sf"/>
</dbReference>
<keyword evidence="3" id="KW-1185">Reference proteome</keyword>
<proteinExistence type="predicted"/>
<feature type="repeat" description="ANK" evidence="1">
    <location>
        <begin position="84"/>
        <end position="112"/>
    </location>
</feature>
<dbReference type="AlphaFoldDB" id="A0A318ZHM0"/>
<dbReference type="RefSeq" id="XP_025433053.1">
    <property type="nucleotide sequence ID" value="XM_025577255.1"/>
</dbReference>
<gene>
    <name evidence="2" type="ORF">BP01DRAFT_380913</name>
</gene>
<name>A0A318ZHM0_9EURO</name>
<evidence type="ECO:0000256" key="1">
    <source>
        <dbReference type="PROSITE-ProRule" id="PRU00023"/>
    </source>
</evidence>
<accession>A0A318ZHM0</accession>
<dbReference type="PROSITE" id="PS50088">
    <property type="entry name" value="ANK_REPEAT"/>
    <property type="match status" value="1"/>
</dbReference>